<protein>
    <submittedName>
        <fullName evidence="2">Uncharacterized protein</fullName>
    </submittedName>
</protein>
<dbReference type="EMBL" id="ML736158">
    <property type="protein sequence ID" value="KAE8382959.1"/>
    <property type="molecule type" value="Genomic_DNA"/>
</dbReference>
<sequence length="167" mass="18882">MSLCLQLVLPLILPMEVCSKDDRETGILIQGRVRYLTIACGTYDRPTLPMPLNSLPDLPRTDAWNRAHISRDSSIGGKLKSELCNTALPSVQDIWHPESFDCLEIERVRQITVATFEATCQGSMVIAKIARFQWEIPRLSQESRIYKNLENTGLALRFLAMFMSIVA</sequence>
<evidence type="ECO:0000313" key="3">
    <source>
        <dbReference type="Proteomes" id="UP000326198"/>
    </source>
</evidence>
<dbReference type="OrthoDB" id="2687876at2759"/>
<evidence type="ECO:0000313" key="2">
    <source>
        <dbReference type="EMBL" id="KAE8382959.1"/>
    </source>
</evidence>
<accession>A0A5N7BMG1</accession>
<feature type="chain" id="PRO_5025011561" evidence="1">
    <location>
        <begin position="20"/>
        <end position="167"/>
    </location>
</feature>
<name>A0A5N7BMG1_9EURO</name>
<dbReference type="Proteomes" id="UP000326198">
    <property type="component" value="Unassembled WGS sequence"/>
</dbReference>
<keyword evidence="3" id="KW-1185">Reference proteome</keyword>
<reference evidence="2 3" key="1">
    <citation type="submission" date="2019-04" db="EMBL/GenBank/DDBJ databases">
        <title>Friends and foes A comparative genomics studyof 23 Aspergillus species from section Flavi.</title>
        <authorList>
            <consortium name="DOE Joint Genome Institute"/>
            <person name="Kjaerbolling I."/>
            <person name="Vesth T."/>
            <person name="Frisvad J.C."/>
            <person name="Nybo J.L."/>
            <person name="Theobald S."/>
            <person name="Kildgaard S."/>
            <person name="Isbrandt T."/>
            <person name="Kuo A."/>
            <person name="Sato A."/>
            <person name="Lyhne E.K."/>
            <person name="Kogle M.E."/>
            <person name="Wiebenga A."/>
            <person name="Kun R.S."/>
            <person name="Lubbers R.J."/>
            <person name="Makela M.R."/>
            <person name="Barry K."/>
            <person name="Chovatia M."/>
            <person name="Clum A."/>
            <person name="Daum C."/>
            <person name="Haridas S."/>
            <person name="He G."/>
            <person name="LaButti K."/>
            <person name="Lipzen A."/>
            <person name="Mondo S."/>
            <person name="Riley R."/>
            <person name="Salamov A."/>
            <person name="Simmons B.A."/>
            <person name="Magnuson J.K."/>
            <person name="Henrissat B."/>
            <person name="Mortensen U.H."/>
            <person name="Larsen T.O."/>
            <person name="Devries R.P."/>
            <person name="Grigoriev I.V."/>
            <person name="Machida M."/>
            <person name="Baker S.E."/>
            <person name="Andersen M.R."/>
        </authorList>
    </citation>
    <scope>NUCLEOTIDE SEQUENCE [LARGE SCALE GENOMIC DNA]</scope>
    <source>
        <strain evidence="2 3">IBT 29228</strain>
    </source>
</reference>
<proteinExistence type="predicted"/>
<organism evidence="2 3">
    <name type="scientific">Aspergillus bertholletiae</name>
    <dbReference type="NCBI Taxonomy" id="1226010"/>
    <lineage>
        <taxon>Eukaryota</taxon>
        <taxon>Fungi</taxon>
        <taxon>Dikarya</taxon>
        <taxon>Ascomycota</taxon>
        <taxon>Pezizomycotina</taxon>
        <taxon>Eurotiomycetes</taxon>
        <taxon>Eurotiomycetidae</taxon>
        <taxon>Eurotiales</taxon>
        <taxon>Aspergillaceae</taxon>
        <taxon>Aspergillus</taxon>
        <taxon>Aspergillus subgen. Circumdati</taxon>
    </lineage>
</organism>
<keyword evidence="1" id="KW-0732">Signal</keyword>
<evidence type="ECO:0000256" key="1">
    <source>
        <dbReference type="SAM" id="SignalP"/>
    </source>
</evidence>
<feature type="signal peptide" evidence="1">
    <location>
        <begin position="1"/>
        <end position="19"/>
    </location>
</feature>
<dbReference type="AlphaFoldDB" id="A0A5N7BMG1"/>
<gene>
    <name evidence="2" type="ORF">BDV26DRAFT_287999</name>
</gene>